<dbReference type="PANTHER" id="PTHR48125">
    <property type="entry name" value="LP07818P1"/>
    <property type="match status" value="1"/>
</dbReference>
<sequence length="1662" mass="189386">MSYSQPPPLRRPQPATALSDLDVVTSIQQAKARLTASVVARSRGRDSEQQRERSAEPFALAASSAPSPGPRLPQSAPVSTPSQPRPPISPPESVTTAAPSPSVSSSTSRRESVSPPSAYARPPPPASQHRHTMEYVNLSPPDAKSADIRPEPRTAHPQLRAAASEPTATNASGSSAHRSTEEELQYVRQQLEEVQRLYSYEKRAHVQQRARQLRAEAQQRQTEDGIVEQTAQLLADYEELIRFRDVTSAEHLEAAMQRVSQEWQRCAVELEQTRDDCATSLLGRLQASCAEHQETLKKALQKHLVVTAQSTVEAEAQQFQVIATAVQDQVESFKTEYRAIVEQDREERNRLMDAQAVRREQQWLKFLKEEHARMVAVGETAARESSRRQLETLHAAMRDITELRESLVKEHVHRQAEAGRQLVDSYERLAEEYAVAAQETAEYAQHLQQEYAGIIKRLHDEVTRVAAAKHAAEREAQEAEVRAQEVMAEQQHAIEARAEARWQKKLAEEREGHRTALATFALQHENILHEQRASYDSKEEALMAQFAAELSTLREELMQQRDEHHARVDASRDTLKATVRRLEAENVSLSGEVLRLRDQLSAEHSAHEAALQDVRREQENHCATQLRNRDALHEAALQKCKEQVATSAAVASTHALQRVADLEEQMQRIQRQHASELCRAVDEAASLWSSRLKESQKRQTEEQDALEAQHRRLRHALLEEVREREAAVESRCAAQREAHQQELQEAVLLVKEESKLAMERLRHEHEAAWAQREADAAAHAALREEAFAAVESNLSAANAALQRSSAEERDGLLQTLLNRVDAECAEQKRLLHERETRLREECDAFAQQQLQRTQEARMAIQQEERAKHDADLQDARQQWMQLFEEHMHQRYATWQAARKAELDSVHAFHQNEVDLLREYYEEQLQCLRSHHDQHGEDFRQEMRARETAWVATRAASLDAYEKAAEDRLREVLEHEKREWESAQRQRAATAGANLESVAQHVAGILAATEDDRCRTEQELREVYVTVIQDQEVKTAQHLAELHANHEKDLAKLRQEGEERLQRQGEQLREEFRKQSKQQDEHLKRILMSHEEEVAALRAEHLEKIAEQRTAAHEALLHAHQHASEAQRAQETSMEAARREDEQRYRRQLHELQKRCDAQAAQLMQCEADMRTQEQRIREEQEAVLRLEYERSMEDLRAALNARNQSYATLQASMYEKMGAEAARLQADNEQAYRTFTEGQQRRLEGQLASQEAAVVEQQRRQQEQLARLQQQHEVALVDQRRKLRAEYSDACAELRAVFDAQQAEWKQLLDSERAERGAVESTVKSLTFQLSQLRVAQEQQQAAAYRALDQEYRHLLDQAMAQLQEVREEAARRSLEAAEEHFVSELWSLACHQSGEDQLQQQPSMSLTPIPMRPPEASRAPSADMDVSPSHSALHAAHSVVPLLMRRGVATPAASRTPRPLSTPLSASPAGPVELAETPARALPSSASQKAPTAQQRLQQLWGVLGVPLDERQATLDYIHSLQDVPQEQQRALKEELLRLEAQLPLLEALTRRDYVERQLRTLRHAPPLSSITVNKSAGLKHHQQQQDERPSTKQKAEEEDPSRPVSRSASSTAASAQAYDRLAEELEHLTEQLRHDVAAHETRYGQLFCYNGRRVMETLGV</sequence>
<keyword evidence="4" id="KW-1185">Reference proteome</keyword>
<dbReference type="VEuPathDB" id="TriTrypDB:Lsey_0312_0020"/>
<organism evidence="3 4">
    <name type="scientific">Leptomonas seymouri</name>
    <dbReference type="NCBI Taxonomy" id="5684"/>
    <lineage>
        <taxon>Eukaryota</taxon>
        <taxon>Discoba</taxon>
        <taxon>Euglenozoa</taxon>
        <taxon>Kinetoplastea</taxon>
        <taxon>Metakinetoplastina</taxon>
        <taxon>Trypanosomatida</taxon>
        <taxon>Trypanosomatidae</taxon>
        <taxon>Leishmaniinae</taxon>
        <taxon>Leptomonas</taxon>
    </lineage>
</organism>
<feature type="coiled-coil region" evidence="1">
    <location>
        <begin position="543"/>
        <end position="617"/>
    </location>
</feature>
<name>A0A0N0P3A1_LEPSE</name>
<feature type="compositionally biased region" description="Polar residues" evidence="2">
    <location>
        <begin position="166"/>
        <end position="177"/>
    </location>
</feature>
<feature type="compositionally biased region" description="Low complexity" evidence="2">
    <location>
        <begin position="91"/>
        <end position="120"/>
    </location>
</feature>
<proteinExistence type="predicted"/>
<dbReference type="PANTHER" id="PTHR48125:SF12">
    <property type="entry name" value="AT HOOK TRANSCRIPTION FACTOR FAMILY-RELATED"/>
    <property type="match status" value="1"/>
</dbReference>
<feature type="coiled-coil region" evidence="1">
    <location>
        <begin position="957"/>
        <end position="985"/>
    </location>
</feature>
<dbReference type="Proteomes" id="UP000038009">
    <property type="component" value="Unassembled WGS sequence"/>
</dbReference>
<accession>A0A0N0P3A1</accession>
<feature type="coiled-coil region" evidence="1">
    <location>
        <begin position="652"/>
        <end position="679"/>
    </location>
</feature>
<feature type="region of interest" description="Disordered" evidence="2">
    <location>
        <begin position="31"/>
        <end position="184"/>
    </location>
</feature>
<feature type="coiled-coil region" evidence="1">
    <location>
        <begin position="1349"/>
        <end position="1380"/>
    </location>
</feature>
<feature type="coiled-coil region" evidence="1">
    <location>
        <begin position="1035"/>
        <end position="1106"/>
    </location>
</feature>
<feature type="compositionally biased region" description="Basic and acidic residues" evidence="2">
    <location>
        <begin position="144"/>
        <end position="154"/>
    </location>
</feature>
<protein>
    <submittedName>
        <fullName evidence="3">Uncharacterized protein</fullName>
    </submittedName>
</protein>
<feature type="coiled-coil region" evidence="1">
    <location>
        <begin position="455"/>
        <end position="489"/>
    </location>
</feature>
<keyword evidence="1" id="KW-0175">Coiled coil</keyword>
<evidence type="ECO:0000256" key="1">
    <source>
        <dbReference type="SAM" id="Coils"/>
    </source>
</evidence>
<feature type="compositionally biased region" description="Polar residues" evidence="2">
    <location>
        <begin position="1396"/>
        <end position="1407"/>
    </location>
</feature>
<dbReference type="EMBL" id="LJSK01000312">
    <property type="protein sequence ID" value="KPI83896.1"/>
    <property type="molecule type" value="Genomic_DNA"/>
</dbReference>
<dbReference type="OMA" id="MEQQHRA"/>
<feature type="region of interest" description="Disordered" evidence="2">
    <location>
        <begin position="1394"/>
        <end position="1429"/>
    </location>
</feature>
<feature type="coiled-coil region" evidence="1">
    <location>
        <begin position="1214"/>
        <end position="1271"/>
    </location>
</feature>
<feature type="compositionally biased region" description="Low complexity" evidence="2">
    <location>
        <begin position="56"/>
        <end position="66"/>
    </location>
</feature>
<gene>
    <name evidence="3" type="ORF">ABL78_7056</name>
</gene>
<evidence type="ECO:0000313" key="4">
    <source>
        <dbReference type="Proteomes" id="UP000038009"/>
    </source>
</evidence>
<feature type="region of interest" description="Disordered" evidence="2">
    <location>
        <begin position="1451"/>
        <end position="1473"/>
    </location>
</feature>
<feature type="coiled-coil region" evidence="1">
    <location>
        <begin position="1141"/>
        <end position="1189"/>
    </location>
</feature>
<feature type="compositionally biased region" description="Low complexity" evidence="2">
    <location>
        <begin position="1607"/>
        <end position="1618"/>
    </location>
</feature>
<feature type="compositionally biased region" description="Basic and acidic residues" evidence="2">
    <location>
        <begin position="1585"/>
        <end position="1597"/>
    </location>
</feature>
<feature type="region of interest" description="Disordered" evidence="2">
    <location>
        <begin position="1567"/>
        <end position="1618"/>
    </location>
</feature>
<reference evidence="3 4" key="1">
    <citation type="journal article" date="2015" name="PLoS Pathog.">
        <title>Leptomonas seymouri: Adaptations to the Dixenous Life Cycle Analyzed by Genome Sequencing, Transcriptome Profiling and Co-infection with Leishmania donovani.</title>
        <authorList>
            <person name="Kraeva N."/>
            <person name="Butenko A."/>
            <person name="Hlavacova J."/>
            <person name="Kostygov A."/>
            <person name="Myskova J."/>
            <person name="Grybchuk D."/>
            <person name="Lestinova T."/>
            <person name="Votypka J."/>
            <person name="Volf P."/>
            <person name="Opperdoes F."/>
            <person name="Flegontov P."/>
            <person name="Lukes J."/>
            <person name="Yurchenko V."/>
        </authorList>
    </citation>
    <scope>NUCLEOTIDE SEQUENCE [LARGE SCALE GENOMIC DNA]</scope>
    <source>
        <strain evidence="3 4">ATCC 30220</strain>
    </source>
</reference>
<dbReference type="OrthoDB" id="248960at2759"/>
<evidence type="ECO:0000256" key="2">
    <source>
        <dbReference type="SAM" id="MobiDB-lite"/>
    </source>
</evidence>
<evidence type="ECO:0000313" key="3">
    <source>
        <dbReference type="EMBL" id="KPI83896.1"/>
    </source>
</evidence>
<feature type="compositionally biased region" description="Basic and acidic residues" evidence="2">
    <location>
        <begin position="43"/>
        <end position="55"/>
    </location>
</feature>
<comment type="caution">
    <text evidence="3">The sequence shown here is derived from an EMBL/GenBank/DDBJ whole genome shotgun (WGS) entry which is preliminary data.</text>
</comment>